<feature type="non-terminal residue" evidence="1">
    <location>
        <position position="1"/>
    </location>
</feature>
<keyword evidence="2" id="KW-1185">Reference proteome</keyword>
<accession>A0A3E2GU50</accession>
<reference evidence="1 2" key="1">
    <citation type="submission" date="2018-05" db="EMBL/GenBank/DDBJ databases">
        <title>Draft genome sequence of Scytalidium lignicola DSM 105466, a ubiquitous saprotrophic fungus.</title>
        <authorList>
            <person name="Buettner E."/>
            <person name="Gebauer A.M."/>
            <person name="Hofrichter M."/>
            <person name="Liers C."/>
            <person name="Kellner H."/>
        </authorList>
    </citation>
    <scope>NUCLEOTIDE SEQUENCE [LARGE SCALE GENOMIC DNA]</scope>
    <source>
        <strain evidence="1 2">DSM 105466</strain>
    </source>
</reference>
<name>A0A3E2GU50_SCYLI</name>
<evidence type="ECO:0000313" key="1">
    <source>
        <dbReference type="EMBL" id="RFU24562.1"/>
    </source>
</evidence>
<evidence type="ECO:0000313" key="2">
    <source>
        <dbReference type="Proteomes" id="UP000258309"/>
    </source>
</evidence>
<comment type="caution">
    <text evidence="1">The sequence shown here is derived from an EMBL/GenBank/DDBJ whole genome shotgun (WGS) entry which is preliminary data.</text>
</comment>
<gene>
    <name evidence="1" type="ORF">B7463_g11776</name>
</gene>
<feature type="non-terminal residue" evidence="1">
    <location>
        <position position="270"/>
    </location>
</feature>
<dbReference type="EMBL" id="NCSJ02000431">
    <property type="protein sequence ID" value="RFU24562.1"/>
    <property type="molecule type" value="Genomic_DNA"/>
</dbReference>
<dbReference type="Proteomes" id="UP000258309">
    <property type="component" value="Unassembled WGS sequence"/>
</dbReference>
<proteinExistence type="predicted"/>
<sequence>MCWYVGPELVVDELRTSRQNTIREGERRLAVKGRSEIYIAPSWSWASVEEPVSFLSITNPPELTPYVALLNTAILLKSDDPMGCVASGSHLKLKGRLIETTWKCNLEAEVSDRWYQLRDVKGMQGQFALYGFTGRSRTNLMMPGDPDDIEPEPVRFLPDYSITTFPSEVISTDEHLYMMPLQSEVAFLHISKLKHEIDQGQVVIGVNGAEYAPSYYAKISALVLRRIREHDLQTQTSLPVFERVGFTWFFARKPLAIKSSEYNETDIVLI</sequence>
<dbReference type="OrthoDB" id="3486565at2759"/>
<organism evidence="1 2">
    <name type="scientific">Scytalidium lignicola</name>
    <name type="common">Hyphomycete</name>
    <dbReference type="NCBI Taxonomy" id="5539"/>
    <lineage>
        <taxon>Eukaryota</taxon>
        <taxon>Fungi</taxon>
        <taxon>Dikarya</taxon>
        <taxon>Ascomycota</taxon>
        <taxon>Pezizomycotina</taxon>
        <taxon>Leotiomycetes</taxon>
        <taxon>Leotiomycetes incertae sedis</taxon>
        <taxon>Scytalidium</taxon>
    </lineage>
</organism>
<dbReference type="AlphaFoldDB" id="A0A3E2GU50"/>
<dbReference type="STRING" id="5539.A0A3E2GU50"/>
<protein>
    <submittedName>
        <fullName evidence="1">Uncharacterized protein</fullName>
    </submittedName>
</protein>